<keyword evidence="13" id="KW-1185">Reference proteome</keyword>
<comment type="similarity">
    <text evidence="3 11">Belongs to the ALG14 family.</text>
</comment>
<evidence type="ECO:0000256" key="4">
    <source>
        <dbReference type="ARBA" id="ARBA00011335"/>
    </source>
</evidence>
<name>A0A1E4RQN5_9ASCO</name>
<evidence type="ECO:0000313" key="13">
    <source>
        <dbReference type="Proteomes" id="UP000095085"/>
    </source>
</evidence>
<proteinExistence type="inferred from homology"/>
<feature type="transmembrane region" description="Helical" evidence="11">
    <location>
        <begin position="12"/>
        <end position="33"/>
    </location>
</feature>
<comment type="subunit">
    <text evidence="4 11">Heterodimer with ALG13 to form a functional enzyme.</text>
</comment>
<sequence>MNYETKLCLKVALLLFPLFVAIIRLIAVLPAVGSFSEQPLFSKNAKSLSDVPLSVKGANIMILLGSGGHTGEMLRILSNVDMSNFSRTWVVSSGDTTSLEKGKAFEEANLLSSHYKASYASLPRARSVGESIILSIKSTLLSFYETIRTLRALPQLPSVLLLNGPGTSVPLAYILFGMKYFGLCKTSIIYIESLARVDSLSVSGLLLLPISDRFIVQWEDLYLKYHRAEYYGMLI</sequence>
<evidence type="ECO:0000256" key="8">
    <source>
        <dbReference type="ARBA" id="ARBA00022989"/>
    </source>
</evidence>
<dbReference type="PANTHER" id="PTHR12154">
    <property type="entry name" value="GLYCOSYL TRANSFERASE-RELATED"/>
    <property type="match status" value="1"/>
</dbReference>
<protein>
    <recommendedName>
        <fullName evidence="5 11">UDP-N-acetylglucosamine transferase subunit ALG14</fullName>
    </recommendedName>
    <alternativeName>
        <fullName evidence="10 11">Asparagine-linked glycosylation protein 14</fullName>
    </alternativeName>
</protein>
<keyword evidence="7 11" id="KW-0256">Endoplasmic reticulum</keyword>
<dbReference type="GO" id="GO:0031965">
    <property type="term" value="C:nuclear membrane"/>
    <property type="evidence" value="ECO:0007669"/>
    <property type="project" value="UniProtKB-SubCell"/>
</dbReference>
<dbReference type="Gene3D" id="3.40.50.2000">
    <property type="entry name" value="Glycogen Phosphorylase B"/>
    <property type="match status" value="1"/>
</dbReference>
<dbReference type="EMBL" id="KV454538">
    <property type="protein sequence ID" value="ODV69590.1"/>
    <property type="molecule type" value="Genomic_DNA"/>
</dbReference>
<dbReference type="InterPro" id="IPR013969">
    <property type="entry name" value="Oligosacch_biosynth_Alg14"/>
</dbReference>
<gene>
    <name evidence="11" type="primary">ALG14</name>
    <name evidence="12" type="ORF">HYPBUDRAFT_102150</name>
</gene>
<dbReference type="GO" id="GO:0006488">
    <property type="term" value="P:dolichol-linked oligosaccharide biosynthetic process"/>
    <property type="evidence" value="ECO:0007669"/>
    <property type="project" value="InterPro"/>
</dbReference>
<evidence type="ECO:0000313" key="12">
    <source>
        <dbReference type="EMBL" id="ODV69590.1"/>
    </source>
</evidence>
<dbReference type="RefSeq" id="XP_020078657.1">
    <property type="nucleotide sequence ID" value="XM_020218179.1"/>
</dbReference>
<evidence type="ECO:0000256" key="10">
    <source>
        <dbReference type="ARBA" id="ARBA00032062"/>
    </source>
</evidence>
<dbReference type="AlphaFoldDB" id="A0A1E4RQN5"/>
<keyword evidence="9 11" id="KW-0472">Membrane</keyword>
<dbReference type="PANTHER" id="PTHR12154:SF4">
    <property type="entry name" value="UDP-N-ACETYLGLUCOSAMINE TRANSFERASE SUBUNIT ALG14 HOMOLOG"/>
    <property type="match status" value="1"/>
</dbReference>
<dbReference type="GO" id="GO:0004577">
    <property type="term" value="F:N-acetylglucosaminyldiphosphodolichol N-acetylglucosaminyltransferase activity"/>
    <property type="evidence" value="ECO:0007669"/>
    <property type="project" value="TreeGrafter"/>
</dbReference>
<evidence type="ECO:0000256" key="6">
    <source>
        <dbReference type="ARBA" id="ARBA00022692"/>
    </source>
</evidence>
<dbReference type="GO" id="GO:0043541">
    <property type="term" value="C:UDP-N-acetylglucosamine transferase complex"/>
    <property type="evidence" value="ECO:0007669"/>
    <property type="project" value="TreeGrafter"/>
</dbReference>
<reference evidence="13" key="1">
    <citation type="submission" date="2016-05" db="EMBL/GenBank/DDBJ databases">
        <title>Comparative genomics of biotechnologically important yeasts.</title>
        <authorList>
            <consortium name="DOE Joint Genome Institute"/>
            <person name="Riley R."/>
            <person name="Haridas S."/>
            <person name="Wolfe K.H."/>
            <person name="Lopes M.R."/>
            <person name="Hittinger C.T."/>
            <person name="Goker M."/>
            <person name="Salamov A."/>
            <person name="Wisecaver J."/>
            <person name="Long T.M."/>
            <person name="Aerts A.L."/>
            <person name="Barry K."/>
            <person name="Choi C."/>
            <person name="Clum A."/>
            <person name="Coughlan A.Y."/>
            <person name="Deshpande S."/>
            <person name="Douglass A.P."/>
            <person name="Hanson S.J."/>
            <person name="Klenk H.-P."/>
            <person name="Labutti K."/>
            <person name="Lapidus A."/>
            <person name="Lindquist E."/>
            <person name="Lipzen A."/>
            <person name="Meier-Kolthoff J.P."/>
            <person name="Ohm R.A."/>
            <person name="Otillar R.P."/>
            <person name="Pangilinan J."/>
            <person name="Peng Y."/>
            <person name="Rokas A."/>
            <person name="Rosa C.A."/>
            <person name="Scheuner C."/>
            <person name="Sibirny A.A."/>
            <person name="Slot J.C."/>
            <person name="Stielow J.B."/>
            <person name="Sun H."/>
            <person name="Kurtzman C.P."/>
            <person name="Blackwell M."/>
            <person name="Grigoriev I.V."/>
            <person name="Jeffries T.W."/>
        </authorList>
    </citation>
    <scope>NUCLEOTIDE SEQUENCE [LARGE SCALE GENOMIC DNA]</scope>
    <source>
        <strain evidence="13">NRRL Y-1933</strain>
    </source>
</reference>
<dbReference type="STRING" id="984485.A0A1E4RQN5"/>
<keyword evidence="8 11" id="KW-1133">Transmembrane helix</keyword>
<evidence type="ECO:0000256" key="7">
    <source>
        <dbReference type="ARBA" id="ARBA00022824"/>
    </source>
</evidence>
<organism evidence="12 13">
    <name type="scientific">Hyphopichia burtonii NRRL Y-1933</name>
    <dbReference type="NCBI Taxonomy" id="984485"/>
    <lineage>
        <taxon>Eukaryota</taxon>
        <taxon>Fungi</taxon>
        <taxon>Dikarya</taxon>
        <taxon>Ascomycota</taxon>
        <taxon>Saccharomycotina</taxon>
        <taxon>Pichiomycetes</taxon>
        <taxon>Debaryomycetaceae</taxon>
        <taxon>Hyphopichia</taxon>
    </lineage>
</organism>
<dbReference type="Pfam" id="PF08660">
    <property type="entry name" value="Alg14"/>
    <property type="match status" value="1"/>
</dbReference>
<comment type="subcellular location">
    <subcellularLocation>
        <location evidence="1 11">Endoplasmic reticulum membrane</location>
        <topology evidence="1 11">Single-pass membrane protein</topology>
    </subcellularLocation>
    <subcellularLocation>
        <location evidence="2">Nucleus membrane</location>
        <topology evidence="2">Single-pass membrane protein</topology>
    </subcellularLocation>
</comment>
<evidence type="ECO:0000256" key="1">
    <source>
        <dbReference type="ARBA" id="ARBA00004389"/>
    </source>
</evidence>
<evidence type="ECO:0000256" key="2">
    <source>
        <dbReference type="ARBA" id="ARBA00004590"/>
    </source>
</evidence>
<dbReference type="GeneID" id="30992729"/>
<evidence type="ECO:0000256" key="5">
    <source>
        <dbReference type="ARBA" id="ARBA00017467"/>
    </source>
</evidence>
<keyword evidence="6 11" id="KW-0812">Transmembrane</keyword>
<comment type="function">
    <text evidence="11">Involved in protein N-glycosylation. Essential for the second step of the dolichol-linked oligosaccharide pathway. Anchors the catalytic subunit ALG13 to the ER.</text>
</comment>
<dbReference type="OrthoDB" id="17098at2759"/>
<accession>A0A1E4RQN5</accession>
<dbReference type="Proteomes" id="UP000095085">
    <property type="component" value="Unassembled WGS sequence"/>
</dbReference>
<evidence type="ECO:0000256" key="9">
    <source>
        <dbReference type="ARBA" id="ARBA00023136"/>
    </source>
</evidence>
<evidence type="ECO:0000256" key="3">
    <source>
        <dbReference type="ARBA" id="ARBA00009731"/>
    </source>
</evidence>
<evidence type="ECO:0000256" key="11">
    <source>
        <dbReference type="RuleBase" id="RU362127"/>
    </source>
</evidence>